<dbReference type="Pfam" id="PF02361">
    <property type="entry name" value="CbiQ"/>
    <property type="match status" value="1"/>
</dbReference>
<keyword evidence="4 6" id="KW-1133">Transmembrane helix</keyword>
<evidence type="ECO:0000256" key="4">
    <source>
        <dbReference type="ARBA" id="ARBA00022989"/>
    </source>
</evidence>
<keyword evidence="2" id="KW-1003">Cell membrane</keyword>
<dbReference type="CDD" id="cd16914">
    <property type="entry name" value="EcfT"/>
    <property type="match status" value="1"/>
</dbReference>
<comment type="caution">
    <text evidence="7">The sequence shown here is derived from an EMBL/GenBank/DDBJ whole genome shotgun (WGS) entry which is preliminary data.</text>
</comment>
<organism evidence="7 8">
    <name type="scientific">Agathobacter ruminis</name>
    <dbReference type="NCBI Taxonomy" id="1712665"/>
    <lineage>
        <taxon>Bacteria</taxon>
        <taxon>Bacillati</taxon>
        <taxon>Bacillota</taxon>
        <taxon>Clostridia</taxon>
        <taxon>Lachnospirales</taxon>
        <taxon>Lachnospiraceae</taxon>
        <taxon>Agathobacter</taxon>
    </lineage>
</organism>
<dbReference type="AlphaFoldDB" id="A0A2G3E1I1"/>
<proteinExistence type="predicted"/>
<sequence>MLPNWLIESETYAPPKDGGAFVVKTMKTIGMVLARLKVQRGHEKRHAIPAVIKFFLLVALVLLTSVTQNRLILLAMLALVQAYLAFWPAKDLASILKPALFASLLSVLIFAPAMIMHPQGIYNNLIVIAKVFVSVEMVNIFNHTTQWNHITTALRKLHIPSIFIFTLDITLKYIVLLGTVINDLLTSLHLRSVGKNHRKYQSVGGVMGVTFLRSVEMSQQMYEAMCCRGFTDDYKGL</sequence>
<dbReference type="InterPro" id="IPR051611">
    <property type="entry name" value="ECF_transporter_component"/>
</dbReference>
<accession>A0A2G3E1I1</accession>
<evidence type="ECO:0000256" key="3">
    <source>
        <dbReference type="ARBA" id="ARBA00022692"/>
    </source>
</evidence>
<gene>
    <name evidence="7" type="ORF">CSX02_09845</name>
</gene>
<comment type="subcellular location">
    <subcellularLocation>
        <location evidence="1">Membrane</location>
        <topology evidence="1">Multi-pass membrane protein</topology>
    </subcellularLocation>
</comment>
<dbReference type="Proteomes" id="UP000224563">
    <property type="component" value="Unassembled WGS sequence"/>
</dbReference>
<keyword evidence="5 6" id="KW-0472">Membrane</keyword>
<reference evidence="7 8" key="2">
    <citation type="submission" date="2017-10" db="EMBL/GenBank/DDBJ databases">
        <authorList>
            <person name="Banno H."/>
            <person name="Chua N.-H."/>
        </authorList>
    </citation>
    <scope>NUCLEOTIDE SEQUENCE [LARGE SCALE GENOMIC DNA]</scope>
    <source>
        <strain evidence="7 8">JK623</strain>
    </source>
</reference>
<evidence type="ECO:0000313" key="8">
    <source>
        <dbReference type="Proteomes" id="UP000224563"/>
    </source>
</evidence>
<dbReference type="GO" id="GO:0005886">
    <property type="term" value="C:plasma membrane"/>
    <property type="evidence" value="ECO:0007669"/>
    <property type="project" value="UniProtKB-ARBA"/>
</dbReference>
<keyword evidence="3 6" id="KW-0812">Transmembrane</keyword>
<feature type="transmembrane region" description="Helical" evidence="6">
    <location>
        <begin position="99"/>
        <end position="115"/>
    </location>
</feature>
<evidence type="ECO:0000256" key="1">
    <source>
        <dbReference type="ARBA" id="ARBA00004141"/>
    </source>
</evidence>
<feature type="transmembrane region" description="Helical" evidence="6">
    <location>
        <begin position="71"/>
        <end position="87"/>
    </location>
</feature>
<feature type="transmembrane region" description="Helical" evidence="6">
    <location>
        <begin position="47"/>
        <end position="65"/>
    </location>
</feature>
<dbReference type="RefSeq" id="WP_099386570.1">
    <property type="nucleotide sequence ID" value="NZ_JANSWH010000067.1"/>
</dbReference>
<protein>
    <submittedName>
        <fullName evidence="7">Cobalt ABC transporter permease</fullName>
    </submittedName>
</protein>
<feature type="transmembrane region" description="Helical" evidence="6">
    <location>
        <begin position="162"/>
        <end position="181"/>
    </location>
</feature>
<evidence type="ECO:0000313" key="7">
    <source>
        <dbReference type="EMBL" id="PHU37081.1"/>
    </source>
</evidence>
<dbReference type="PANTHER" id="PTHR34857">
    <property type="entry name" value="SLL0384 PROTEIN"/>
    <property type="match status" value="1"/>
</dbReference>
<dbReference type="InterPro" id="IPR003339">
    <property type="entry name" value="ABC/ECF_trnsptr_transmembrane"/>
</dbReference>
<reference evidence="7 8" key="1">
    <citation type="submission" date="2017-10" db="EMBL/GenBank/DDBJ databases">
        <title>Resolving the taxonomy of Roseburia spp., Eubacterium rectale and Agathobacter spp. through phylogenomic analysis.</title>
        <authorList>
            <person name="Sheridan P.O."/>
            <person name="Walker A.W."/>
            <person name="Duncan S.H."/>
            <person name="Scott K.P."/>
            <person name="Toole P.W.O."/>
            <person name="Luis P."/>
            <person name="Flint H.J."/>
        </authorList>
    </citation>
    <scope>NUCLEOTIDE SEQUENCE [LARGE SCALE GENOMIC DNA]</scope>
    <source>
        <strain evidence="7 8">JK623</strain>
    </source>
</reference>
<evidence type="ECO:0000256" key="2">
    <source>
        <dbReference type="ARBA" id="ARBA00022475"/>
    </source>
</evidence>
<name>A0A2G3E1I1_9FIRM</name>
<keyword evidence="8" id="KW-1185">Reference proteome</keyword>
<evidence type="ECO:0000256" key="5">
    <source>
        <dbReference type="ARBA" id="ARBA00023136"/>
    </source>
</evidence>
<evidence type="ECO:0000256" key="6">
    <source>
        <dbReference type="SAM" id="Phobius"/>
    </source>
</evidence>
<dbReference type="PANTHER" id="PTHR34857:SF2">
    <property type="entry name" value="SLL0384 PROTEIN"/>
    <property type="match status" value="1"/>
</dbReference>
<dbReference type="EMBL" id="PDYG01000082">
    <property type="protein sequence ID" value="PHU37081.1"/>
    <property type="molecule type" value="Genomic_DNA"/>
</dbReference>